<keyword evidence="7" id="KW-1133">Transmembrane helix</keyword>
<evidence type="ECO:0000256" key="11">
    <source>
        <dbReference type="SAM" id="MobiDB-lite"/>
    </source>
</evidence>
<accession>A0A9P8RPB7</accession>
<keyword evidence="4" id="KW-0808">Transferase</keyword>
<evidence type="ECO:0000313" key="13">
    <source>
        <dbReference type="Proteomes" id="UP000750711"/>
    </source>
</evidence>
<organism evidence="12 13">
    <name type="scientific">Trichoglossum hirsutum</name>
    <dbReference type="NCBI Taxonomy" id="265104"/>
    <lineage>
        <taxon>Eukaryota</taxon>
        <taxon>Fungi</taxon>
        <taxon>Dikarya</taxon>
        <taxon>Ascomycota</taxon>
        <taxon>Pezizomycotina</taxon>
        <taxon>Geoglossomycetes</taxon>
        <taxon>Geoglossales</taxon>
        <taxon>Geoglossaceae</taxon>
        <taxon>Trichoglossum</taxon>
    </lineage>
</organism>
<dbReference type="InterPro" id="IPR007577">
    <property type="entry name" value="GlycoTrfase_DXD_sugar-bd_CS"/>
</dbReference>
<keyword evidence="13" id="KW-1185">Reference proteome</keyword>
<dbReference type="AlphaFoldDB" id="A0A9P8RPB7"/>
<dbReference type="Gene3D" id="3.90.550.20">
    <property type="match status" value="1"/>
</dbReference>
<protein>
    <recommendedName>
        <fullName evidence="14">Initiation-specific alpha-1,6-mannosyltransferase</fullName>
    </recommendedName>
</protein>
<dbReference type="InterPro" id="IPR039367">
    <property type="entry name" value="Och1-like"/>
</dbReference>
<comment type="similarity">
    <text evidence="2">Belongs to the glycosyltransferase 32 family.</text>
</comment>
<name>A0A9P8RPB7_9PEZI</name>
<evidence type="ECO:0000256" key="2">
    <source>
        <dbReference type="ARBA" id="ARBA00009003"/>
    </source>
</evidence>
<dbReference type="GO" id="GO:0006487">
    <property type="term" value="P:protein N-linked glycosylation"/>
    <property type="evidence" value="ECO:0007669"/>
    <property type="project" value="TreeGrafter"/>
</dbReference>
<dbReference type="Proteomes" id="UP000750711">
    <property type="component" value="Unassembled WGS sequence"/>
</dbReference>
<reference evidence="12" key="1">
    <citation type="submission" date="2021-03" db="EMBL/GenBank/DDBJ databases">
        <title>Comparative genomics and phylogenomic investigation of the class Geoglossomycetes provide insights into ecological specialization and systematics.</title>
        <authorList>
            <person name="Melie T."/>
            <person name="Pirro S."/>
            <person name="Miller A.N."/>
            <person name="Quandt A."/>
        </authorList>
    </citation>
    <scope>NUCLEOTIDE SEQUENCE</scope>
    <source>
        <strain evidence="12">CAQ_001_2017</strain>
    </source>
</reference>
<keyword evidence="3" id="KW-0328">Glycosyltransferase</keyword>
<dbReference type="PANTHER" id="PTHR31834:SF1">
    <property type="entry name" value="INITIATION-SPECIFIC ALPHA-1,6-MANNOSYLTRANSFERASE"/>
    <property type="match status" value="1"/>
</dbReference>
<proteinExistence type="inferred from homology"/>
<dbReference type="GO" id="GO:0000136">
    <property type="term" value="C:mannan polymerase complex"/>
    <property type="evidence" value="ECO:0007669"/>
    <property type="project" value="TreeGrafter"/>
</dbReference>
<evidence type="ECO:0000256" key="1">
    <source>
        <dbReference type="ARBA" id="ARBA00004194"/>
    </source>
</evidence>
<dbReference type="InterPro" id="IPR029044">
    <property type="entry name" value="Nucleotide-diphossugar_trans"/>
</dbReference>
<dbReference type="SUPFAM" id="SSF53448">
    <property type="entry name" value="Nucleotide-diphospho-sugar transferases"/>
    <property type="match status" value="1"/>
</dbReference>
<comment type="caution">
    <text evidence="12">The sequence shown here is derived from an EMBL/GenBank/DDBJ whole genome shotgun (WGS) entry which is preliminary data.</text>
</comment>
<keyword evidence="5" id="KW-0812">Transmembrane</keyword>
<evidence type="ECO:0000256" key="9">
    <source>
        <dbReference type="ARBA" id="ARBA00023136"/>
    </source>
</evidence>
<evidence type="ECO:0000256" key="10">
    <source>
        <dbReference type="ARBA" id="ARBA00060399"/>
    </source>
</evidence>
<evidence type="ECO:0000256" key="3">
    <source>
        <dbReference type="ARBA" id="ARBA00022676"/>
    </source>
</evidence>
<evidence type="ECO:0000256" key="8">
    <source>
        <dbReference type="ARBA" id="ARBA00023034"/>
    </source>
</evidence>
<sequence length="407" mass="45229">MPIQKKSNPLRSPTHPPHPHGPTSGVPGAMLTFRKALLASLFVFAVIYFLRSSHDPSPLDVQASKDLLPDLKNENQNAASTRTALDSHGAAIPSDPISDSSISRIARPGSAGKGSSGQQALSSADRSLRARLAYQYPYDIETPFPAYIWQTWKTTPASGDFPENYRPGEASWTGKHPGFIHEVITDQVAVHLIKHLYASVPEVVDAYDSLQLPILKADFFRYLILLARGGIYSDIDTTALKSVVDWIPESIPQPSFGLVVGIEADPDRDDWEKWYSRRIQFCQWTIQSKPGHPVLVDIVAHITEEALKRKREKIDSHNVVEFTGPALWTDKIFDYLNNEKYFDMSTSKGNITWKEFTGMKNIKKVGDVVVLPITSFSPGVAQMGAGEPDDPLAFVQHDFDGENFLDD</sequence>
<keyword evidence="8" id="KW-0333">Golgi apparatus</keyword>
<evidence type="ECO:0000313" key="12">
    <source>
        <dbReference type="EMBL" id="KAH0559174.1"/>
    </source>
</evidence>
<feature type="compositionally biased region" description="Polar residues" evidence="11">
    <location>
        <begin position="1"/>
        <end position="11"/>
    </location>
</feature>
<comment type="subcellular location">
    <subcellularLocation>
        <location evidence="10">Endomembrane system</location>
        <topology evidence="10">Single-pass type II membrane protein</topology>
    </subcellularLocation>
    <subcellularLocation>
        <location evidence="1">Golgi apparatus membrane</location>
        <topology evidence="1">Single-pass membrane protein</topology>
    </subcellularLocation>
</comment>
<feature type="region of interest" description="Disordered" evidence="11">
    <location>
        <begin position="78"/>
        <end position="120"/>
    </location>
</feature>
<evidence type="ECO:0000256" key="6">
    <source>
        <dbReference type="ARBA" id="ARBA00022968"/>
    </source>
</evidence>
<dbReference type="PANTHER" id="PTHR31834">
    <property type="entry name" value="INITIATION-SPECIFIC ALPHA-1,6-MANNOSYLTRANSFERASE"/>
    <property type="match status" value="1"/>
</dbReference>
<dbReference type="GO" id="GO:0000009">
    <property type="term" value="F:alpha-1,6-mannosyltransferase activity"/>
    <property type="evidence" value="ECO:0007669"/>
    <property type="project" value="InterPro"/>
</dbReference>
<gene>
    <name evidence="12" type="ORF">GP486_004287</name>
</gene>
<feature type="compositionally biased region" description="Low complexity" evidence="11">
    <location>
        <begin position="90"/>
        <end position="110"/>
    </location>
</feature>
<evidence type="ECO:0000256" key="4">
    <source>
        <dbReference type="ARBA" id="ARBA00022679"/>
    </source>
</evidence>
<dbReference type="EMBL" id="JAGHQM010000658">
    <property type="protein sequence ID" value="KAH0559174.1"/>
    <property type="molecule type" value="Genomic_DNA"/>
</dbReference>
<dbReference type="Pfam" id="PF04488">
    <property type="entry name" value="Gly_transf_sug"/>
    <property type="match status" value="1"/>
</dbReference>
<evidence type="ECO:0000256" key="5">
    <source>
        <dbReference type="ARBA" id="ARBA00022692"/>
    </source>
</evidence>
<keyword evidence="9" id="KW-0472">Membrane</keyword>
<evidence type="ECO:0008006" key="14">
    <source>
        <dbReference type="Google" id="ProtNLM"/>
    </source>
</evidence>
<dbReference type="FunFam" id="3.90.550.20:FF:000002">
    <property type="entry name" value="Initiation-specific alpha-1,6-mannosyltransferase"/>
    <property type="match status" value="1"/>
</dbReference>
<keyword evidence="6" id="KW-0735">Signal-anchor</keyword>
<feature type="region of interest" description="Disordered" evidence="11">
    <location>
        <begin position="1"/>
        <end position="26"/>
    </location>
</feature>
<evidence type="ECO:0000256" key="7">
    <source>
        <dbReference type="ARBA" id="ARBA00022989"/>
    </source>
</evidence>